<dbReference type="SUPFAM" id="SSF46785">
    <property type="entry name" value="Winged helix' DNA-binding domain"/>
    <property type="match status" value="1"/>
</dbReference>
<evidence type="ECO:0000256" key="1">
    <source>
        <dbReference type="ARBA" id="ARBA00023015"/>
    </source>
</evidence>
<name>A0A553IHW7_ACHLA</name>
<dbReference type="PANTHER" id="PTHR33154:SF18">
    <property type="entry name" value="ARSENICAL RESISTANCE OPERON REPRESSOR"/>
    <property type="match status" value="1"/>
</dbReference>
<dbReference type="CDD" id="cd00090">
    <property type="entry name" value="HTH_ARSR"/>
    <property type="match status" value="1"/>
</dbReference>
<dbReference type="SMART" id="SM00418">
    <property type="entry name" value="HTH_ARSR"/>
    <property type="match status" value="1"/>
</dbReference>
<dbReference type="PANTHER" id="PTHR33154">
    <property type="entry name" value="TRANSCRIPTIONAL REGULATOR, ARSR FAMILY"/>
    <property type="match status" value="1"/>
</dbReference>
<gene>
    <name evidence="5" type="ORF">FNV44_01815</name>
</gene>
<sequence>MEKYQTYLLVIKALGDPTRLKILDMLSCGSLCACEILENVHITQSTLSYHMKMLTESGLVEGNKDGSWMRYSLNTHMTDKFMEYMKDIVTVSEDCICHIPTERKVLNK</sequence>
<dbReference type="PROSITE" id="PS50987">
    <property type="entry name" value="HTH_ARSR_2"/>
    <property type="match status" value="1"/>
</dbReference>
<dbReference type="GO" id="GO:0003700">
    <property type="term" value="F:DNA-binding transcription factor activity"/>
    <property type="evidence" value="ECO:0007669"/>
    <property type="project" value="InterPro"/>
</dbReference>
<accession>A0A553IHW7</accession>
<dbReference type="InterPro" id="IPR051081">
    <property type="entry name" value="HTH_MetalResp_TranReg"/>
</dbReference>
<proteinExistence type="predicted"/>
<dbReference type="InterPro" id="IPR036388">
    <property type="entry name" value="WH-like_DNA-bd_sf"/>
</dbReference>
<dbReference type="Gene3D" id="1.10.10.10">
    <property type="entry name" value="Winged helix-like DNA-binding domain superfamily/Winged helix DNA-binding domain"/>
    <property type="match status" value="1"/>
</dbReference>
<organism evidence="5 6">
    <name type="scientific">Acholeplasma laidlawii</name>
    <dbReference type="NCBI Taxonomy" id="2148"/>
    <lineage>
        <taxon>Bacteria</taxon>
        <taxon>Bacillati</taxon>
        <taxon>Mycoplasmatota</taxon>
        <taxon>Mollicutes</taxon>
        <taxon>Acholeplasmatales</taxon>
        <taxon>Acholeplasmataceae</taxon>
        <taxon>Acholeplasma</taxon>
    </lineage>
</organism>
<dbReference type="PRINTS" id="PR00778">
    <property type="entry name" value="HTHARSR"/>
</dbReference>
<dbReference type="EMBL" id="VKID01000001">
    <property type="protein sequence ID" value="TRX99798.1"/>
    <property type="molecule type" value="Genomic_DNA"/>
</dbReference>
<reference evidence="5 6" key="1">
    <citation type="submission" date="2019-07" db="EMBL/GenBank/DDBJ databases">
        <title>Genome sequence of Acholeplasma laidlawii strain with increased resistance to erythromycin.</title>
        <authorList>
            <person name="Medvedeva E.S."/>
            <person name="Baranova N.B."/>
            <person name="Siniagina M.N."/>
            <person name="Mouzykantov A."/>
            <person name="Chernova O.A."/>
            <person name="Chernov V.M."/>
        </authorList>
    </citation>
    <scope>NUCLEOTIDE SEQUENCE [LARGE SCALE GENOMIC DNA]</scope>
    <source>
        <strain evidence="5 6">PG8REry</strain>
    </source>
</reference>
<dbReference type="NCBIfam" id="NF033788">
    <property type="entry name" value="HTH_metalloreg"/>
    <property type="match status" value="1"/>
</dbReference>
<evidence type="ECO:0000313" key="5">
    <source>
        <dbReference type="EMBL" id="TRX99798.1"/>
    </source>
</evidence>
<evidence type="ECO:0000256" key="3">
    <source>
        <dbReference type="ARBA" id="ARBA00023163"/>
    </source>
</evidence>
<evidence type="ECO:0000256" key="2">
    <source>
        <dbReference type="ARBA" id="ARBA00023125"/>
    </source>
</evidence>
<keyword evidence="3" id="KW-0804">Transcription</keyword>
<comment type="caution">
    <text evidence="5">The sequence shown here is derived from an EMBL/GenBank/DDBJ whole genome shotgun (WGS) entry which is preliminary data.</text>
</comment>
<dbReference type="InterPro" id="IPR001845">
    <property type="entry name" value="HTH_ArsR_DNA-bd_dom"/>
</dbReference>
<dbReference type="InterPro" id="IPR011991">
    <property type="entry name" value="ArsR-like_HTH"/>
</dbReference>
<feature type="domain" description="HTH arsR-type" evidence="4">
    <location>
        <begin position="1"/>
        <end position="92"/>
    </location>
</feature>
<dbReference type="GeneID" id="41338918"/>
<dbReference type="Proteomes" id="UP000315938">
    <property type="component" value="Unassembled WGS sequence"/>
</dbReference>
<dbReference type="AlphaFoldDB" id="A0A553IHW7"/>
<dbReference type="InterPro" id="IPR036390">
    <property type="entry name" value="WH_DNA-bd_sf"/>
</dbReference>
<keyword evidence="1" id="KW-0805">Transcription regulation</keyword>
<protein>
    <submittedName>
        <fullName evidence="5">Winged helix-turn-helix transcriptional regulator</fullName>
    </submittedName>
</protein>
<keyword evidence="2" id="KW-0238">DNA-binding</keyword>
<dbReference type="OMA" id="ETEDCIC"/>
<dbReference type="RefSeq" id="WP_012242705.1">
    <property type="nucleotide sequence ID" value="NZ_JACAOE010000001.1"/>
</dbReference>
<dbReference type="GO" id="GO:0003677">
    <property type="term" value="F:DNA binding"/>
    <property type="evidence" value="ECO:0007669"/>
    <property type="project" value="UniProtKB-KW"/>
</dbReference>
<evidence type="ECO:0000313" key="6">
    <source>
        <dbReference type="Proteomes" id="UP000315938"/>
    </source>
</evidence>
<dbReference type="Pfam" id="PF01022">
    <property type="entry name" value="HTH_5"/>
    <property type="match status" value="1"/>
</dbReference>
<evidence type="ECO:0000259" key="4">
    <source>
        <dbReference type="PROSITE" id="PS50987"/>
    </source>
</evidence>